<dbReference type="SUPFAM" id="SSF54637">
    <property type="entry name" value="Thioesterase/thiol ester dehydrase-isomerase"/>
    <property type="match status" value="2"/>
</dbReference>
<evidence type="ECO:0000256" key="1">
    <source>
        <dbReference type="ARBA" id="ARBA00022801"/>
    </source>
</evidence>
<dbReference type="EMBL" id="AKWO02000106">
    <property type="protein sequence ID" value="EMF97890.1"/>
    <property type="molecule type" value="Genomic_DNA"/>
</dbReference>
<dbReference type="Gene3D" id="3.10.129.10">
    <property type="entry name" value="Hotdog Thioesterase"/>
    <property type="match status" value="2"/>
</dbReference>
<gene>
    <name evidence="2" type="ORF">LEP1GSC123_4212</name>
</gene>
<dbReference type="Pfam" id="PF13279">
    <property type="entry name" value="4HBT_2"/>
    <property type="match status" value="1"/>
</dbReference>
<dbReference type="GO" id="GO:0047617">
    <property type="term" value="F:fatty acyl-CoA hydrolase activity"/>
    <property type="evidence" value="ECO:0007669"/>
    <property type="project" value="TreeGrafter"/>
</dbReference>
<dbReference type="InterPro" id="IPR029069">
    <property type="entry name" value="HotDog_dom_sf"/>
</dbReference>
<dbReference type="InterPro" id="IPR050563">
    <property type="entry name" value="4-hydroxybenzoyl-CoA_TE"/>
</dbReference>
<dbReference type="PANTHER" id="PTHR31793:SF37">
    <property type="entry name" value="ACYL-COA THIOESTER HYDROLASE YBGC"/>
    <property type="match status" value="1"/>
</dbReference>
<keyword evidence="1" id="KW-0378">Hydrolase</keyword>
<comment type="caution">
    <text evidence="2">The sequence shown here is derived from an EMBL/GenBank/DDBJ whole genome shotgun (WGS) entry which is preliminary data.</text>
</comment>
<sequence>MLFRSLRVAKFQILEQPKIAEADMIANEIQLVTRISDLDTQRHVTSRTYENFCLEGRFRTLEENGFSLREILSQEIAIHPLESQIRFLAQQMEGTNLKTETKAFPLGSGKIFWDQKVLSDVETLAAEIKTLTFSEKGGKSIDLLPLEKTEMSGFDQFPQIPDFRGTCKTVDTEMVTLYSERNIFGEYNPAYFWRIIEDSRWFFSTETGLTLNRFVEMDTTMFFMGGVFKFFHPVPAGRRIKVSTWIHSFEKIRSYMRHEVTDAETGLRYFAVQDEQLVVSFSKVRPKKAPEEFQRLVGEYVEHFEYSKI</sequence>
<accession>M3HIF4</accession>
<dbReference type="CDD" id="cd00586">
    <property type="entry name" value="4HBT"/>
    <property type="match status" value="1"/>
</dbReference>
<organism evidence="2 3">
    <name type="scientific">Leptospira borgpetersenii str. 200701203</name>
    <dbReference type="NCBI Taxonomy" id="1193007"/>
    <lineage>
        <taxon>Bacteria</taxon>
        <taxon>Pseudomonadati</taxon>
        <taxon>Spirochaetota</taxon>
        <taxon>Spirochaetia</taxon>
        <taxon>Leptospirales</taxon>
        <taxon>Leptospiraceae</taxon>
        <taxon>Leptospira</taxon>
    </lineage>
</organism>
<dbReference type="Proteomes" id="UP000011783">
    <property type="component" value="Unassembled WGS sequence"/>
</dbReference>
<proteinExistence type="predicted"/>
<reference evidence="2 3" key="1">
    <citation type="submission" date="2013-01" db="EMBL/GenBank/DDBJ databases">
        <authorList>
            <person name="Harkins D.M."/>
            <person name="Durkin A.S."/>
            <person name="Brinkac L.M."/>
            <person name="Haft D.H."/>
            <person name="Selengut J.D."/>
            <person name="Sanka R."/>
            <person name="DePew J."/>
            <person name="Purushe J."/>
            <person name="Picardeau M."/>
            <person name="Werts C."/>
            <person name="Goarant C."/>
            <person name="Vinetz J.M."/>
            <person name="Sutton G.G."/>
            <person name="Nierman W.C."/>
            <person name="Fouts D.E."/>
        </authorList>
    </citation>
    <scope>NUCLEOTIDE SEQUENCE [LARGE SCALE GENOMIC DNA]</scope>
    <source>
        <strain evidence="2 3">200701203</strain>
    </source>
</reference>
<protein>
    <submittedName>
        <fullName evidence="2">Thioesterase-like family protein</fullName>
    </submittedName>
</protein>
<evidence type="ECO:0000313" key="3">
    <source>
        <dbReference type="Proteomes" id="UP000011783"/>
    </source>
</evidence>
<evidence type="ECO:0000313" key="2">
    <source>
        <dbReference type="EMBL" id="EMF97890.1"/>
    </source>
</evidence>
<dbReference type="PANTHER" id="PTHR31793">
    <property type="entry name" value="4-HYDROXYBENZOYL-COA THIOESTERASE FAMILY MEMBER"/>
    <property type="match status" value="1"/>
</dbReference>
<dbReference type="AlphaFoldDB" id="M3HIF4"/>
<name>M3HIF4_LEPBO</name>
<dbReference type="BioCyc" id="LBOR1193007:G11KN-1851-MONOMER"/>